<dbReference type="Proteomes" id="UP001215151">
    <property type="component" value="Unassembled WGS sequence"/>
</dbReference>
<organism evidence="1 2">
    <name type="scientific">Trametes cubensis</name>
    <dbReference type="NCBI Taxonomy" id="1111947"/>
    <lineage>
        <taxon>Eukaryota</taxon>
        <taxon>Fungi</taxon>
        <taxon>Dikarya</taxon>
        <taxon>Basidiomycota</taxon>
        <taxon>Agaricomycotina</taxon>
        <taxon>Agaricomycetes</taxon>
        <taxon>Polyporales</taxon>
        <taxon>Polyporaceae</taxon>
        <taxon>Trametes</taxon>
    </lineage>
</organism>
<gene>
    <name evidence="1" type="ORF">ONZ51_g7984</name>
</gene>
<evidence type="ECO:0000313" key="1">
    <source>
        <dbReference type="EMBL" id="KAJ8473260.1"/>
    </source>
</evidence>
<reference evidence="1" key="1">
    <citation type="submission" date="2022-11" db="EMBL/GenBank/DDBJ databases">
        <title>Genome Sequence of Cubamyces cubensis.</title>
        <authorList>
            <person name="Buettner E."/>
        </authorList>
    </citation>
    <scope>NUCLEOTIDE SEQUENCE</scope>
    <source>
        <strain evidence="1">MPL-01</strain>
    </source>
</reference>
<comment type="caution">
    <text evidence="1">The sequence shown here is derived from an EMBL/GenBank/DDBJ whole genome shotgun (WGS) entry which is preliminary data.</text>
</comment>
<proteinExistence type="predicted"/>
<dbReference type="AlphaFoldDB" id="A0AAD7TP53"/>
<sequence>MRIRRRMHPTTAETISATVACECGEPPLCVGVAPVKGELVEVGCSELSFEVSLVRVFPGFAEPVDEKLSWPALANVPDALSKLDVLTEPLKGDDESGSGAVDVGLSELIGLVEAIPADESTSVDEDVNTVFFDTVSEVERVGRVVGVAVDPADSQEYISQQYV</sequence>
<protein>
    <submittedName>
        <fullName evidence="1">Uncharacterized protein</fullName>
    </submittedName>
</protein>
<accession>A0AAD7TP53</accession>
<evidence type="ECO:0000313" key="2">
    <source>
        <dbReference type="Proteomes" id="UP001215151"/>
    </source>
</evidence>
<dbReference type="EMBL" id="JAPEVG010000229">
    <property type="protein sequence ID" value="KAJ8473260.1"/>
    <property type="molecule type" value="Genomic_DNA"/>
</dbReference>
<name>A0AAD7TP53_9APHY</name>
<keyword evidence="2" id="KW-1185">Reference proteome</keyword>